<dbReference type="Gene3D" id="3.30.420.10">
    <property type="entry name" value="Ribonuclease H-like superfamily/Ribonuclease H"/>
    <property type="match status" value="1"/>
</dbReference>
<keyword evidence="1" id="KW-0479">Metal-binding</keyword>
<reference evidence="5" key="1">
    <citation type="submission" date="2023-08" db="EMBL/GenBank/DDBJ databases">
        <authorList>
            <person name="Chen Y."/>
            <person name="Shah S."/>
            <person name="Dougan E. K."/>
            <person name="Thang M."/>
            <person name="Chan C."/>
        </authorList>
    </citation>
    <scope>NUCLEOTIDE SEQUENCE</scope>
</reference>
<organism evidence="5 6">
    <name type="scientific">Effrenium voratum</name>
    <dbReference type="NCBI Taxonomy" id="2562239"/>
    <lineage>
        <taxon>Eukaryota</taxon>
        <taxon>Sar</taxon>
        <taxon>Alveolata</taxon>
        <taxon>Dinophyceae</taxon>
        <taxon>Suessiales</taxon>
        <taxon>Symbiodiniaceae</taxon>
        <taxon>Effrenium</taxon>
    </lineage>
</organism>
<dbReference type="Proteomes" id="UP001178507">
    <property type="component" value="Unassembled WGS sequence"/>
</dbReference>
<evidence type="ECO:0000313" key="6">
    <source>
        <dbReference type="Proteomes" id="UP001178507"/>
    </source>
</evidence>
<keyword evidence="1" id="KW-0862">Zinc</keyword>
<dbReference type="PANTHER" id="PTHR37984">
    <property type="entry name" value="PROTEIN CBG26694"/>
    <property type="match status" value="1"/>
</dbReference>
<feature type="domain" description="Integrase catalytic" evidence="4">
    <location>
        <begin position="1496"/>
        <end position="1668"/>
    </location>
</feature>
<evidence type="ECO:0000259" key="3">
    <source>
        <dbReference type="PROSITE" id="PS50158"/>
    </source>
</evidence>
<dbReference type="Pfam" id="PF00098">
    <property type="entry name" value="zf-CCHC"/>
    <property type="match status" value="1"/>
</dbReference>
<dbReference type="InterPro" id="IPR001878">
    <property type="entry name" value="Znf_CCHC"/>
</dbReference>
<dbReference type="InterPro" id="IPR012337">
    <property type="entry name" value="RNaseH-like_sf"/>
</dbReference>
<feature type="region of interest" description="Disordered" evidence="2">
    <location>
        <begin position="909"/>
        <end position="954"/>
    </location>
</feature>
<evidence type="ECO:0000259" key="4">
    <source>
        <dbReference type="PROSITE" id="PS50994"/>
    </source>
</evidence>
<gene>
    <name evidence="5" type="ORF">EVOR1521_LOCUS12495</name>
</gene>
<dbReference type="InterPro" id="IPR001584">
    <property type="entry name" value="Integrase_cat-core"/>
</dbReference>
<proteinExistence type="predicted"/>
<evidence type="ECO:0000256" key="1">
    <source>
        <dbReference type="PROSITE-ProRule" id="PRU00047"/>
    </source>
</evidence>
<dbReference type="Gene3D" id="4.10.60.10">
    <property type="entry name" value="Zinc finger, CCHC-type"/>
    <property type="match status" value="1"/>
</dbReference>
<keyword evidence="1" id="KW-0863">Zinc-finger</keyword>
<dbReference type="InterPro" id="IPR036397">
    <property type="entry name" value="RNaseH_sf"/>
</dbReference>
<name>A0AA36IEK0_9DINO</name>
<dbReference type="InterPro" id="IPR050951">
    <property type="entry name" value="Retrovirus_Pol_polyprotein"/>
</dbReference>
<dbReference type="PROSITE" id="PS50994">
    <property type="entry name" value="INTEGRASE"/>
    <property type="match status" value="1"/>
</dbReference>
<keyword evidence="6" id="KW-1185">Reference proteome</keyword>
<feature type="domain" description="CCHC-type" evidence="3">
    <location>
        <begin position="519"/>
        <end position="535"/>
    </location>
</feature>
<dbReference type="SUPFAM" id="SSF57756">
    <property type="entry name" value="Retrovirus zinc finger-like domains"/>
    <property type="match status" value="1"/>
</dbReference>
<dbReference type="PROSITE" id="PS50158">
    <property type="entry name" value="ZF_CCHC"/>
    <property type="match status" value="1"/>
</dbReference>
<evidence type="ECO:0000256" key="2">
    <source>
        <dbReference type="SAM" id="MobiDB-lite"/>
    </source>
</evidence>
<feature type="region of interest" description="Disordered" evidence="2">
    <location>
        <begin position="1410"/>
        <end position="1435"/>
    </location>
</feature>
<dbReference type="PANTHER" id="PTHR37984:SF5">
    <property type="entry name" value="PROTEIN NYNRIN-LIKE"/>
    <property type="match status" value="1"/>
</dbReference>
<feature type="compositionally biased region" description="Low complexity" evidence="2">
    <location>
        <begin position="476"/>
        <end position="497"/>
    </location>
</feature>
<dbReference type="SMART" id="SM00343">
    <property type="entry name" value="ZnF_C2HC"/>
    <property type="match status" value="1"/>
</dbReference>
<dbReference type="InterPro" id="IPR036875">
    <property type="entry name" value="Znf_CCHC_sf"/>
</dbReference>
<dbReference type="GO" id="GO:0015074">
    <property type="term" value="P:DNA integration"/>
    <property type="evidence" value="ECO:0007669"/>
    <property type="project" value="InterPro"/>
</dbReference>
<feature type="compositionally biased region" description="Basic and acidic residues" evidence="2">
    <location>
        <begin position="918"/>
        <end position="954"/>
    </location>
</feature>
<dbReference type="GO" id="GO:0008270">
    <property type="term" value="F:zinc ion binding"/>
    <property type="evidence" value="ECO:0007669"/>
    <property type="project" value="UniProtKB-KW"/>
</dbReference>
<dbReference type="SUPFAM" id="SSF53098">
    <property type="entry name" value="Ribonuclease H-like"/>
    <property type="match status" value="1"/>
</dbReference>
<sequence>MKGVGLRQPANLGSDLKGVAQGSQASTVAAVSSRQPASADRALAAKQVDNRLDLEVETSMEADARRVVRAAMVWAATPMVGKVVMHLMDQVEMDLDGKAATFLTGQVATCLKDRVVTYLKDQVEMYPDGKAVTYPKDQEAMCTQLALVFIHYKAHAGTVGSAFEMMGKSVPSAAKGSSGPETNETLLLKAITTALSGEKKSMPTWGGSLGHFRNWMKMLAVWETDNSVPRNKWGLRLMQSLTEGSAPRKIAEAVPFDVVISEMGYSAILTSLMERYQPYLEPMGPAERSRNESFAVYVASKATLLQEMQASLGIVVPDVLAGRVLLKHANLTDQQRENFVMKNKVLMGFTEVANALRPLDRPEALVKSVSVMATSHNEPNYETDQSYQHDPNYQHHYQYYAQDEEMLDEEVPEAADGDDEPTSEEDSHLYFNMEQKELTESEAIYLQAYNSAYKEVRKDLQRNRMGRSYYKDKGNGKFAKQSGKGKFGQKSGKGKSSLRAEWKKRGYKGTPEDLVARTRCFNCEELGHFAKDCPKRGSEAQASKPRNNFFMCFGSQGPNRVYATTSTSSTASSSVFLGVTHERGEAVVDTAAEDGVIGLQSFENLKEILAEKGLQPIEVGESHFSCNGIGGEAKIMGTWDIPLGIAKISGVLRTTVLEADIPFLLPVSFLEVTQAVVDVGAEELRFGCGAITKMRRLPSGHRVVSVVEFGKHWSPPPVLRGPDGVDPFVIKKPDSTLKLRKGKNHQVSWAQESTQYFTIGENEEVSEGENSDLHECYELEWHEIALRLMEKEETEEEMVVEYLTRRAVTNDPEANDKIRTRTSAKAKPKPIMRWKRVEWEGDHEANLAQTGATSSRVPKSSVAYPKQLPPPKSRPELKNLIVKATEVIEEDADLKGDLKSIKDIKNRVEAAASQGTIKDIKTEQPRARKERPLAGLRQERRPSRPRSQKPEAEYYEIAKSDKDLDYDMVAKEVPVPVDESDYWTAKGEDVLLRTHVNAREELFVPQKVAGLPVSPDELDSWRKTEIYYQNGTMETHIDQWRDKPHVLPPLTEMWTGATTFRLKNKKPELGNLVGNYVEFEVGASLMELDQSFETAIKNYDRTISEVYSPPRVTLAARGAGKAYDLRNGWNFSKRTHRQGVLREIRELRPALLILSSPCTKFSLLQNLSKAKRDEAKFQEDLKEAKQHKSFCMELARLQMANGRGFLYEQPAGATSWQEDDVLELANHPDVEVIRCDLCQFSLKAEPQDPNSLLAKKPTKLMTNETIDTVGSLEEDQPKYTDEFVRAILDGLSRALGQQCYKKPSIYGSFVNRLPYDLEADVEKVSKVLTEKDRDYLDLTAEIEEEDQKYMFGMQKGRKRLLESIQEEEMEQQQNESDLPHDPAARGSEELALLPESADDEQDAFQRAQMQLQPHGLPDQIRKKAAASSDHRWEAEGKWSLPPQQRRDVMRLHRNLGHPDQARFLRALKNANAREGVIEWVRHHFRRDLCEQLQRPSRVRPGHLVKEMHFNQVVGIDLVFIQFGGELVVCLNCLDWATDYQQVTICANKTSWVVLEKFMECWAKIFGYPEVVISDQGGEFLADHFGTRLGMGGTLIHHTDSYSPWQNGRTERAGQTFKRKLELVIKEMSITTWEEFKLALVETVNARNQYDKLDPIMMQAAADSEMRRTWDIRDQAAQAWMKRQDDEAVKRAMRTTSRSSKDVKNKSLEVGSWVYVWRHTPYFKGWAGAGVLIAISPAGTSAWVSLRSRLLKVSMEQLRGATEEEDLGAALVKLAYHDATEEGLPETGEVDIELQPVSETEVASHSRQESVPSTGAIVIDEGRREPLQLPQRATSSGSNRSEPYHNHNLAGWNHTPCSYFLECENTMGDKPAQWRFNRRAKKYHLMQAAGTNQAFSKQDAIGIYNQHDQCIYVTKAKTSAGQVIYSKLPEEEKKLFREARSKEMQSLLDNKAVKVLSVQESREFRKMHPEHVIESRFVDRYKPREDDVGYLEELKKRALRSWPATVRDVKTACLQGRPTTRAQKLACSLPRDETPTGFHEEQLLLLLTEVYGLVSGPSWWRVSLLRDLISLGYKLNPYDKCILTLPATELKKDETKDLLTEGIVVIEVDDLLEGGNARHQRLMDSLSKKILFGKAVRLLGTMYAGRSLRQLPNFGFTIHMEQYIYKRLTPVALKRRVLVKNAPDTKLDPEEQSQLRGVLASLNWLAREGRPDVAAAASILSGAFPDPVMSDLHEANEVVRHLKTTPVEIRIHAIKGEDLRLLLVTDAAFDTSGKEKSQHGWILAVTNPSMNQGTDAVEVKAFETESSINHAV</sequence>
<feature type="region of interest" description="Disordered" evidence="2">
    <location>
        <begin position="1821"/>
        <end position="1840"/>
    </location>
</feature>
<feature type="region of interest" description="Disordered" evidence="2">
    <location>
        <begin position="466"/>
        <end position="503"/>
    </location>
</feature>
<accession>A0AA36IEK0</accession>
<feature type="region of interest" description="Disordered" evidence="2">
    <location>
        <begin position="848"/>
        <end position="875"/>
    </location>
</feature>
<dbReference type="EMBL" id="CAUJNA010001323">
    <property type="protein sequence ID" value="CAJ1386034.1"/>
    <property type="molecule type" value="Genomic_DNA"/>
</dbReference>
<feature type="compositionally biased region" description="Polar residues" evidence="2">
    <location>
        <begin position="848"/>
        <end position="858"/>
    </location>
</feature>
<protein>
    <submittedName>
        <fullName evidence="5">Uncharacterized protein</fullName>
    </submittedName>
</protein>
<feature type="compositionally biased region" description="Polar residues" evidence="2">
    <location>
        <begin position="1830"/>
        <end position="1840"/>
    </location>
</feature>
<dbReference type="GO" id="GO:0003676">
    <property type="term" value="F:nucleic acid binding"/>
    <property type="evidence" value="ECO:0007669"/>
    <property type="project" value="InterPro"/>
</dbReference>
<comment type="caution">
    <text evidence="5">The sequence shown here is derived from an EMBL/GenBank/DDBJ whole genome shotgun (WGS) entry which is preliminary data.</text>
</comment>
<evidence type="ECO:0000313" key="5">
    <source>
        <dbReference type="EMBL" id="CAJ1386034.1"/>
    </source>
</evidence>